<dbReference type="Proteomes" id="UP001359559">
    <property type="component" value="Unassembled WGS sequence"/>
</dbReference>
<name>A0AAN9JS68_CLITE</name>
<dbReference type="AlphaFoldDB" id="A0AAN9JS68"/>
<keyword evidence="1" id="KW-0812">Transmembrane</keyword>
<protein>
    <submittedName>
        <fullName evidence="2">Uncharacterized protein</fullName>
    </submittedName>
</protein>
<organism evidence="2 3">
    <name type="scientific">Clitoria ternatea</name>
    <name type="common">Butterfly pea</name>
    <dbReference type="NCBI Taxonomy" id="43366"/>
    <lineage>
        <taxon>Eukaryota</taxon>
        <taxon>Viridiplantae</taxon>
        <taxon>Streptophyta</taxon>
        <taxon>Embryophyta</taxon>
        <taxon>Tracheophyta</taxon>
        <taxon>Spermatophyta</taxon>
        <taxon>Magnoliopsida</taxon>
        <taxon>eudicotyledons</taxon>
        <taxon>Gunneridae</taxon>
        <taxon>Pentapetalae</taxon>
        <taxon>rosids</taxon>
        <taxon>fabids</taxon>
        <taxon>Fabales</taxon>
        <taxon>Fabaceae</taxon>
        <taxon>Papilionoideae</taxon>
        <taxon>50 kb inversion clade</taxon>
        <taxon>NPAAA clade</taxon>
        <taxon>indigoferoid/millettioid clade</taxon>
        <taxon>Phaseoleae</taxon>
        <taxon>Clitoria</taxon>
    </lineage>
</organism>
<dbReference type="PROSITE" id="PS51257">
    <property type="entry name" value="PROKAR_LIPOPROTEIN"/>
    <property type="match status" value="1"/>
</dbReference>
<evidence type="ECO:0000256" key="1">
    <source>
        <dbReference type="SAM" id="Phobius"/>
    </source>
</evidence>
<proteinExistence type="predicted"/>
<keyword evidence="1" id="KW-0472">Membrane</keyword>
<gene>
    <name evidence="2" type="ORF">RJT34_14275</name>
</gene>
<sequence>MCYVTVKVKTFAQLMVLVFITLVFGACFILKKKGPKVAATRGTREGLESTFALPDVVAAYTDTLYPYSARALLIDSKA</sequence>
<keyword evidence="1" id="KW-1133">Transmembrane helix</keyword>
<keyword evidence="3" id="KW-1185">Reference proteome</keyword>
<reference evidence="2 3" key="1">
    <citation type="submission" date="2024-01" db="EMBL/GenBank/DDBJ databases">
        <title>The genomes of 5 underutilized Papilionoideae crops provide insights into root nodulation and disease resistance.</title>
        <authorList>
            <person name="Yuan L."/>
        </authorList>
    </citation>
    <scope>NUCLEOTIDE SEQUENCE [LARGE SCALE GENOMIC DNA]</scope>
    <source>
        <strain evidence="2">LY-2023</strain>
        <tissue evidence="2">Leaf</tissue>
    </source>
</reference>
<feature type="transmembrane region" description="Helical" evidence="1">
    <location>
        <begin position="12"/>
        <end position="30"/>
    </location>
</feature>
<comment type="caution">
    <text evidence="2">The sequence shown here is derived from an EMBL/GenBank/DDBJ whole genome shotgun (WGS) entry which is preliminary data.</text>
</comment>
<evidence type="ECO:0000313" key="2">
    <source>
        <dbReference type="EMBL" id="KAK7303371.1"/>
    </source>
</evidence>
<evidence type="ECO:0000313" key="3">
    <source>
        <dbReference type="Proteomes" id="UP001359559"/>
    </source>
</evidence>
<accession>A0AAN9JS68</accession>
<dbReference type="EMBL" id="JAYKXN010000003">
    <property type="protein sequence ID" value="KAK7303371.1"/>
    <property type="molecule type" value="Genomic_DNA"/>
</dbReference>